<comment type="caution">
    <text evidence="8">The sequence shown here is derived from an EMBL/GenBank/DDBJ whole genome shotgun (WGS) entry which is preliminary data.</text>
</comment>
<dbReference type="InterPro" id="IPR005467">
    <property type="entry name" value="His_kinase_dom"/>
</dbReference>
<dbReference type="Proteomes" id="UP000248198">
    <property type="component" value="Unassembled WGS sequence"/>
</dbReference>
<dbReference type="PANTHER" id="PTHR43065">
    <property type="entry name" value="SENSOR HISTIDINE KINASE"/>
    <property type="match status" value="1"/>
</dbReference>
<feature type="transmembrane region" description="Helical" evidence="5">
    <location>
        <begin position="173"/>
        <end position="194"/>
    </location>
</feature>
<gene>
    <name evidence="8" type="ORF">B0O44_10143</name>
</gene>
<feature type="transmembrane region" description="Helical" evidence="5">
    <location>
        <begin position="353"/>
        <end position="374"/>
    </location>
</feature>
<dbReference type="Gene3D" id="3.30.565.10">
    <property type="entry name" value="Histidine kinase-like ATPase, C-terminal domain"/>
    <property type="match status" value="1"/>
</dbReference>
<dbReference type="InterPro" id="IPR003594">
    <property type="entry name" value="HATPase_dom"/>
</dbReference>
<feature type="transmembrane region" description="Helical" evidence="5">
    <location>
        <begin position="238"/>
        <end position="257"/>
    </location>
</feature>
<dbReference type="SMART" id="SM00388">
    <property type="entry name" value="HisKA"/>
    <property type="match status" value="1"/>
</dbReference>
<keyword evidence="6" id="KW-0732">Signal</keyword>
<proteinExistence type="predicted"/>
<dbReference type="InterPro" id="IPR011622">
    <property type="entry name" value="7TMR_DISM_rcpt_extracell_dom2"/>
</dbReference>
<dbReference type="Gene3D" id="2.60.40.2380">
    <property type="match status" value="1"/>
</dbReference>
<evidence type="ECO:0000256" key="3">
    <source>
        <dbReference type="ARBA" id="ARBA00022553"/>
    </source>
</evidence>
<feature type="transmembrane region" description="Helical" evidence="5">
    <location>
        <begin position="323"/>
        <end position="341"/>
    </location>
</feature>
<dbReference type="SUPFAM" id="SSF55874">
    <property type="entry name" value="ATPase domain of HSP90 chaperone/DNA topoisomerase II/histidine kinase"/>
    <property type="match status" value="1"/>
</dbReference>
<dbReference type="Gene3D" id="1.10.287.130">
    <property type="match status" value="1"/>
</dbReference>
<keyword evidence="4" id="KW-0175">Coiled coil</keyword>
<accession>A0A318UJP1</accession>
<sequence length="706" mass="80900">MYKYLTIFLFVLAFVGPARSQQSDEMSDVYLYQDTGEQTTIAQILASAKFTKSSSNLLNLGLGYKNYWIKTSIAEKVKDTRDFSVFIDQSRLFYVEVFYVKNGQVIFSQHNPFYNLIPNKKSIGNINYFKIPNNISTLRPDIYIHAVSKELFVGPVEVQKTSSSVSLLVNRDLIFGLYSGALLIMMLYNLFLYFSVQDRSYIFYVFYIFFTWLTQISVQGFASKYFWPENQWLHQHSVTILSLIALLFGLFFTITFLNIEKIARKFYKLLLTIFFLTCITLAVSFTSYLSIAFAFMQLLTFLSCIVALVIAYYVYFKKGFKPAGYYLLAWTTLIIGIMIFIAKDYGIVPYNKWSIYVLQIASIIEVTLLSFALADKINYFKKENELSQLQALEISKENERLIREQNVELEIKVQERTEELQATNSNLNQAIIDLKNAQSQLVDAEKMASLGQLTAGIAHEINNPINFVTSNIKPLELDINDLKEVITKYEKIDLNSDVVQQLKDIESFKKQIDLAFVNNEIVSLLSGIQEGAKRTAEIIRSLRNFSRVDETDMKPVDLNEGLESTLILIRNNLPDYLKVVRDYGNLPKVDCLPGKINQVFMNLISNGIQAIKSKPLHEEEEYLTVKTWYEDQEVKISIKDTGIGMTEETKHKIFEPFFTTKEIGEGTGLGLSIVFSIVEKHKGHIEVISKVNHGTEFIVTLPANTQ</sequence>
<evidence type="ECO:0000256" key="6">
    <source>
        <dbReference type="SAM" id="SignalP"/>
    </source>
</evidence>
<dbReference type="SMART" id="SM00387">
    <property type="entry name" value="HATPase_c"/>
    <property type="match status" value="1"/>
</dbReference>
<evidence type="ECO:0000259" key="7">
    <source>
        <dbReference type="PROSITE" id="PS50109"/>
    </source>
</evidence>
<evidence type="ECO:0000256" key="1">
    <source>
        <dbReference type="ARBA" id="ARBA00000085"/>
    </source>
</evidence>
<name>A0A318UJP1_9SPHI</name>
<dbReference type="EC" id="2.7.13.3" evidence="2"/>
<dbReference type="Pfam" id="PF02518">
    <property type="entry name" value="HATPase_c"/>
    <property type="match status" value="1"/>
</dbReference>
<evidence type="ECO:0000256" key="4">
    <source>
        <dbReference type="SAM" id="Coils"/>
    </source>
</evidence>
<dbReference type="PROSITE" id="PS50109">
    <property type="entry name" value="HIS_KIN"/>
    <property type="match status" value="1"/>
</dbReference>
<dbReference type="PANTHER" id="PTHR43065:SF50">
    <property type="entry name" value="HISTIDINE KINASE"/>
    <property type="match status" value="1"/>
</dbReference>
<evidence type="ECO:0000313" key="9">
    <source>
        <dbReference type="Proteomes" id="UP000248198"/>
    </source>
</evidence>
<keyword evidence="9" id="KW-1185">Reference proteome</keyword>
<dbReference type="CDD" id="cd00082">
    <property type="entry name" value="HisKA"/>
    <property type="match status" value="1"/>
</dbReference>
<keyword evidence="5" id="KW-0472">Membrane</keyword>
<dbReference type="GO" id="GO:0000155">
    <property type="term" value="F:phosphorelay sensor kinase activity"/>
    <property type="evidence" value="ECO:0007669"/>
    <property type="project" value="InterPro"/>
</dbReference>
<evidence type="ECO:0000256" key="5">
    <source>
        <dbReference type="SAM" id="Phobius"/>
    </source>
</evidence>
<feature type="coiled-coil region" evidence="4">
    <location>
        <begin position="406"/>
        <end position="447"/>
    </location>
</feature>
<organism evidence="8 9">
    <name type="scientific">Pedobacter nutrimenti</name>
    <dbReference type="NCBI Taxonomy" id="1241337"/>
    <lineage>
        <taxon>Bacteria</taxon>
        <taxon>Pseudomonadati</taxon>
        <taxon>Bacteroidota</taxon>
        <taxon>Sphingobacteriia</taxon>
        <taxon>Sphingobacteriales</taxon>
        <taxon>Sphingobacteriaceae</taxon>
        <taxon>Pedobacter</taxon>
    </lineage>
</organism>
<evidence type="ECO:0000313" key="8">
    <source>
        <dbReference type="EMBL" id="PYF76572.1"/>
    </source>
</evidence>
<protein>
    <recommendedName>
        <fullName evidence="2">histidine kinase</fullName>
        <ecNumber evidence="2">2.7.13.3</ecNumber>
    </recommendedName>
</protein>
<comment type="catalytic activity">
    <reaction evidence="1">
        <text>ATP + protein L-histidine = ADP + protein N-phospho-L-histidine.</text>
        <dbReference type="EC" id="2.7.13.3"/>
    </reaction>
</comment>
<dbReference type="PRINTS" id="PR00344">
    <property type="entry name" value="BCTRLSENSOR"/>
</dbReference>
<dbReference type="Pfam" id="PF07695">
    <property type="entry name" value="7TMR-DISM_7TM"/>
    <property type="match status" value="1"/>
</dbReference>
<evidence type="ECO:0000256" key="2">
    <source>
        <dbReference type="ARBA" id="ARBA00012438"/>
    </source>
</evidence>
<dbReference type="AlphaFoldDB" id="A0A318UJP1"/>
<keyword evidence="3" id="KW-0597">Phosphoprotein</keyword>
<dbReference type="EMBL" id="QKLU01000001">
    <property type="protein sequence ID" value="PYF76572.1"/>
    <property type="molecule type" value="Genomic_DNA"/>
</dbReference>
<dbReference type="SUPFAM" id="SSF47384">
    <property type="entry name" value="Homodimeric domain of signal transducing histidine kinase"/>
    <property type="match status" value="1"/>
</dbReference>
<reference evidence="8 9" key="1">
    <citation type="submission" date="2018-06" db="EMBL/GenBank/DDBJ databases">
        <title>Genomic Encyclopedia of Archaeal and Bacterial Type Strains, Phase II (KMG-II): from individual species to whole genera.</title>
        <authorList>
            <person name="Goeker M."/>
        </authorList>
    </citation>
    <scope>NUCLEOTIDE SEQUENCE [LARGE SCALE GENOMIC DNA]</scope>
    <source>
        <strain evidence="8 9">DSM 27372</strain>
    </source>
</reference>
<dbReference type="InterPro" id="IPR003661">
    <property type="entry name" value="HisK_dim/P_dom"/>
</dbReference>
<dbReference type="InterPro" id="IPR004358">
    <property type="entry name" value="Sig_transdc_His_kin-like_C"/>
</dbReference>
<keyword evidence="5" id="KW-1133">Transmembrane helix</keyword>
<keyword evidence="5" id="KW-0812">Transmembrane</keyword>
<feature type="transmembrane region" description="Helical" evidence="5">
    <location>
        <begin position="201"/>
        <end position="218"/>
    </location>
</feature>
<dbReference type="InterPro" id="IPR036890">
    <property type="entry name" value="HATPase_C_sf"/>
</dbReference>
<feature type="transmembrane region" description="Helical" evidence="5">
    <location>
        <begin position="269"/>
        <end position="289"/>
    </location>
</feature>
<dbReference type="Pfam" id="PF07696">
    <property type="entry name" value="7TMR-DISMED2"/>
    <property type="match status" value="1"/>
</dbReference>
<dbReference type="InterPro" id="IPR036097">
    <property type="entry name" value="HisK_dim/P_sf"/>
</dbReference>
<feature type="chain" id="PRO_5016462810" description="histidine kinase" evidence="6">
    <location>
        <begin position="21"/>
        <end position="706"/>
    </location>
</feature>
<feature type="signal peptide" evidence="6">
    <location>
        <begin position="1"/>
        <end position="20"/>
    </location>
</feature>
<feature type="transmembrane region" description="Helical" evidence="5">
    <location>
        <begin position="295"/>
        <end position="316"/>
    </location>
</feature>
<dbReference type="InterPro" id="IPR011623">
    <property type="entry name" value="7TMR_DISM_rcpt_extracell_dom1"/>
</dbReference>
<feature type="domain" description="Histidine kinase" evidence="7">
    <location>
        <begin position="456"/>
        <end position="705"/>
    </location>
</feature>